<gene>
    <name evidence="1" type="ORF">PHABIO_442</name>
</gene>
<evidence type="ECO:0000313" key="2">
    <source>
        <dbReference type="Proteomes" id="UP000225448"/>
    </source>
</evidence>
<proteinExistence type="predicted"/>
<evidence type="ECO:0000313" key="1">
    <source>
        <dbReference type="EMBL" id="ARV77073.1"/>
    </source>
</evidence>
<dbReference type="EMBL" id="MF042360">
    <property type="protein sequence ID" value="ARV77073.1"/>
    <property type="molecule type" value="Genomic_DNA"/>
</dbReference>
<accession>A0A1Y0SZ71</accession>
<reference evidence="1 2" key="1">
    <citation type="submission" date="2017-05" db="EMBL/GenBank/DDBJ databases">
        <authorList>
            <person name="Song R."/>
            <person name="Chenine A.L."/>
            <person name="Ruprecht R.M."/>
        </authorList>
    </citation>
    <scope>NUCLEOTIDE SEQUENCE [LARGE SCALE GENOMIC DNA]</scope>
</reference>
<dbReference type="Proteomes" id="UP000225448">
    <property type="component" value="Segment"/>
</dbReference>
<organism evidence="1 2">
    <name type="scientific">Pseudomonas phage Phabio</name>
    <dbReference type="NCBI Taxonomy" id="2006668"/>
    <lineage>
        <taxon>Viruses</taxon>
        <taxon>Duplodnaviria</taxon>
        <taxon>Heunggongvirae</taxon>
        <taxon>Uroviricota</taxon>
        <taxon>Caudoviricetes</taxon>
        <taxon>Chimalliviridae</taxon>
        <taxon>Phabiovirus</taxon>
        <taxon>Phabiovirus phabio</taxon>
    </lineage>
</organism>
<name>A0A1Y0SZ71_9CAUD</name>
<keyword evidence="2" id="KW-1185">Reference proteome</keyword>
<sequence length="122" mass="14218">MLNKTNLPEFLIDLLPQVSEEHDFIRNFTPEQHDWVRDKQVFEESIFLTLMLAGTVEIVQALKKQRDLYYERSVVLAWSDHNSICTNEANGVIARSWVGKHGYIITKAFEEIENAKLPERTV</sequence>
<protein>
    <submittedName>
        <fullName evidence="1">Uncharacterized protein</fullName>
    </submittedName>
</protein>